<evidence type="ECO:0008006" key="6">
    <source>
        <dbReference type="Google" id="ProtNLM"/>
    </source>
</evidence>
<dbReference type="SUPFAM" id="SSF47781">
    <property type="entry name" value="RuvA domain 2-like"/>
    <property type="match status" value="3"/>
</dbReference>
<keyword evidence="1" id="KW-1133">Transmembrane helix</keyword>
<dbReference type="GO" id="GO:0015628">
    <property type="term" value="P:protein secretion by the type II secretion system"/>
    <property type="evidence" value="ECO:0007669"/>
    <property type="project" value="TreeGrafter"/>
</dbReference>
<proteinExistence type="predicted"/>
<sequence>MWKDFFYFTHSERRGIMVLIVLIVIVITVGFLFSEYQEKKEIADAAFSEKNYDDFPVSLREKKPQPVSRSLKEQKEIVLIPFDPNTADSITFIRLGLSSRIVNNIFRYRAKGGVFKKPDDFKKIYGLTTEQYAELCPYILINKSSDKKKANIFTAKQVEKPFSTIYKYPKGTIIDLNQADTTELKKIPGIGKEIAKAIVNYRKRLGGFYSVHQLEDIHLSVAQFAEWFCVEANNTIRINLNEVNIERLRAHPYFNYYQAKAIVEYRQKKGLLESLKQLTLYEEFTEKDFERMEHYVCFE</sequence>
<dbReference type="PANTHER" id="PTHR21180">
    <property type="entry name" value="ENDONUCLEASE/EXONUCLEASE/PHOSPHATASE FAMILY DOMAIN-CONTAINING PROTEIN 1"/>
    <property type="match status" value="1"/>
</dbReference>
<dbReference type="GO" id="GO:0015627">
    <property type="term" value="C:type II protein secretion system complex"/>
    <property type="evidence" value="ECO:0007669"/>
    <property type="project" value="TreeGrafter"/>
</dbReference>
<evidence type="ECO:0000313" key="5">
    <source>
        <dbReference type="EMBL" id="KAA6352134.1"/>
    </source>
</evidence>
<dbReference type="AlphaFoldDB" id="A0A5J4T2H4"/>
<gene>
    <name evidence="4" type="ORF">EZS27_000524</name>
    <name evidence="5" type="ORF">EZS27_000546</name>
    <name evidence="2" type="ORF">EZS27_001131</name>
    <name evidence="3" type="ORF">EZS27_001175</name>
</gene>
<evidence type="ECO:0000256" key="1">
    <source>
        <dbReference type="SAM" id="Phobius"/>
    </source>
</evidence>
<dbReference type="InterPro" id="IPR051675">
    <property type="entry name" value="Endo/Exo/Phosphatase_dom_1"/>
</dbReference>
<reference evidence="4" key="1">
    <citation type="submission" date="2019-03" db="EMBL/GenBank/DDBJ databases">
        <title>Single cell metagenomics reveals metabolic interactions within the superorganism composed of flagellate Streblomastix strix and complex community of Bacteroidetes bacteria on its surface.</title>
        <authorList>
            <person name="Treitli S.C."/>
            <person name="Kolisko M."/>
            <person name="Husnik F."/>
            <person name="Keeling P."/>
            <person name="Hampl V."/>
        </authorList>
    </citation>
    <scope>NUCLEOTIDE SEQUENCE</scope>
    <source>
        <strain evidence="4">STM</strain>
    </source>
</reference>
<protein>
    <recommendedName>
        <fullName evidence="6">ComE operon protein 1</fullName>
    </recommendedName>
</protein>
<organism evidence="4">
    <name type="scientific">termite gut metagenome</name>
    <dbReference type="NCBI Taxonomy" id="433724"/>
    <lineage>
        <taxon>unclassified sequences</taxon>
        <taxon>metagenomes</taxon>
        <taxon>organismal metagenomes</taxon>
    </lineage>
</organism>
<accession>A0A5J4T2H4</accession>
<evidence type="ECO:0000313" key="2">
    <source>
        <dbReference type="EMBL" id="KAA6351467.1"/>
    </source>
</evidence>
<evidence type="ECO:0000313" key="4">
    <source>
        <dbReference type="EMBL" id="KAA6352112.1"/>
    </source>
</evidence>
<dbReference type="EMBL" id="SNRY01000005">
    <property type="protein sequence ID" value="KAA6352112.1"/>
    <property type="molecule type" value="Genomic_DNA"/>
</dbReference>
<dbReference type="Gene3D" id="1.10.150.280">
    <property type="entry name" value="AF1531-like domain"/>
    <property type="match status" value="2"/>
</dbReference>
<dbReference type="EMBL" id="SNRY01000013">
    <property type="protein sequence ID" value="KAA6351511.1"/>
    <property type="molecule type" value="Genomic_DNA"/>
</dbReference>
<dbReference type="EMBL" id="SNRY01000005">
    <property type="protein sequence ID" value="KAA6352134.1"/>
    <property type="molecule type" value="Genomic_DNA"/>
</dbReference>
<evidence type="ECO:0000313" key="3">
    <source>
        <dbReference type="EMBL" id="KAA6351511.1"/>
    </source>
</evidence>
<dbReference type="PANTHER" id="PTHR21180:SF32">
    <property type="entry name" value="ENDONUCLEASE_EXONUCLEASE_PHOSPHATASE FAMILY DOMAIN-CONTAINING PROTEIN 1"/>
    <property type="match status" value="1"/>
</dbReference>
<name>A0A5J4T2H4_9ZZZZ</name>
<feature type="transmembrane region" description="Helical" evidence="1">
    <location>
        <begin position="15"/>
        <end position="33"/>
    </location>
</feature>
<dbReference type="EMBL" id="SNRY01000013">
    <property type="protein sequence ID" value="KAA6351467.1"/>
    <property type="molecule type" value="Genomic_DNA"/>
</dbReference>
<keyword evidence="1" id="KW-0472">Membrane</keyword>
<comment type="caution">
    <text evidence="4">The sequence shown here is derived from an EMBL/GenBank/DDBJ whole genome shotgun (WGS) entry which is preliminary data.</text>
</comment>
<keyword evidence="1" id="KW-0812">Transmembrane</keyword>
<dbReference type="Pfam" id="PF12836">
    <property type="entry name" value="HHH_3"/>
    <property type="match status" value="3"/>
</dbReference>
<dbReference type="InterPro" id="IPR010994">
    <property type="entry name" value="RuvA_2-like"/>
</dbReference>